<dbReference type="AlphaFoldDB" id="A0A2A2LB18"/>
<dbReference type="OrthoDB" id="5869258at2759"/>
<name>A0A2A2LB18_9BILA</name>
<keyword evidence="1" id="KW-1133">Transmembrane helix</keyword>
<feature type="transmembrane region" description="Helical" evidence="1">
    <location>
        <begin position="62"/>
        <end position="84"/>
    </location>
</feature>
<organism evidence="2 3">
    <name type="scientific">Diploscapter pachys</name>
    <dbReference type="NCBI Taxonomy" id="2018661"/>
    <lineage>
        <taxon>Eukaryota</taxon>
        <taxon>Metazoa</taxon>
        <taxon>Ecdysozoa</taxon>
        <taxon>Nematoda</taxon>
        <taxon>Chromadorea</taxon>
        <taxon>Rhabditida</taxon>
        <taxon>Rhabditina</taxon>
        <taxon>Rhabditomorpha</taxon>
        <taxon>Rhabditoidea</taxon>
        <taxon>Rhabditidae</taxon>
        <taxon>Diploscapter</taxon>
    </lineage>
</organism>
<gene>
    <name evidence="2" type="ORF">WR25_16117</name>
</gene>
<dbReference type="Pfam" id="PF10326">
    <property type="entry name" value="7TM_GPCR_Str"/>
    <property type="match status" value="1"/>
</dbReference>
<evidence type="ECO:0008006" key="4">
    <source>
        <dbReference type="Google" id="ProtNLM"/>
    </source>
</evidence>
<dbReference type="PANTHER" id="PTHR22943:SF248">
    <property type="entry name" value="SEVEN TM RECEPTOR"/>
    <property type="match status" value="1"/>
</dbReference>
<reference evidence="2 3" key="1">
    <citation type="journal article" date="2017" name="Curr. Biol.">
        <title>Genome architecture and evolution of a unichromosomal asexual nematode.</title>
        <authorList>
            <person name="Fradin H."/>
            <person name="Zegar C."/>
            <person name="Gutwein M."/>
            <person name="Lucas J."/>
            <person name="Kovtun M."/>
            <person name="Corcoran D."/>
            <person name="Baugh L.R."/>
            <person name="Kiontke K."/>
            <person name="Gunsalus K."/>
            <person name="Fitch D.H."/>
            <person name="Piano F."/>
        </authorList>
    </citation>
    <scope>NUCLEOTIDE SEQUENCE [LARGE SCALE GENOMIC DNA]</scope>
    <source>
        <strain evidence="2">PF1309</strain>
    </source>
</reference>
<feature type="transmembrane region" description="Helical" evidence="1">
    <location>
        <begin position="96"/>
        <end position="120"/>
    </location>
</feature>
<evidence type="ECO:0000313" key="3">
    <source>
        <dbReference type="Proteomes" id="UP000218231"/>
    </source>
</evidence>
<keyword evidence="3" id="KW-1185">Reference proteome</keyword>
<keyword evidence="1" id="KW-0812">Transmembrane</keyword>
<protein>
    <recommendedName>
        <fullName evidence="4">7TM GPCR serpentine receptor class x (Srx) domain-containing protein</fullName>
    </recommendedName>
</protein>
<dbReference type="PANTHER" id="PTHR22943">
    <property type="entry name" value="7-TRANSMEMBRANE DOMAIN RECEPTOR C.ELEGANS"/>
    <property type="match status" value="1"/>
</dbReference>
<dbReference type="EMBL" id="LIAE01006965">
    <property type="protein sequence ID" value="PAV83383.1"/>
    <property type="molecule type" value="Genomic_DNA"/>
</dbReference>
<comment type="caution">
    <text evidence="2">The sequence shown here is derived from an EMBL/GenBank/DDBJ whole genome shotgun (WGS) entry which is preliminary data.</text>
</comment>
<accession>A0A2A2LB18</accession>
<keyword evidence="1" id="KW-0472">Membrane</keyword>
<dbReference type="SUPFAM" id="SSF81321">
    <property type="entry name" value="Family A G protein-coupled receptor-like"/>
    <property type="match status" value="1"/>
</dbReference>
<feature type="transmembrane region" description="Helical" evidence="1">
    <location>
        <begin position="16"/>
        <end position="41"/>
    </location>
</feature>
<dbReference type="InterPro" id="IPR019428">
    <property type="entry name" value="7TM_GPCR_serpentine_rcpt_Str"/>
</dbReference>
<proteinExistence type="predicted"/>
<evidence type="ECO:0000256" key="1">
    <source>
        <dbReference type="SAM" id="Phobius"/>
    </source>
</evidence>
<dbReference type="Proteomes" id="UP000218231">
    <property type="component" value="Unassembled WGS sequence"/>
</dbReference>
<evidence type="ECO:0000313" key="2">
    <source>
        <dbReference type="EMBL" id="PAV83383.1"/>
    </source>
</evidence>
<sequence>MQEDTPNGRVARWGDILTIVNCVSMNAVVLVIIIYIFWKVYNALKGLDSTMSKRSKHLQIQFFRALTLQTLIPLITAFIPIGFFYACPFFGIKLGIYSNIVVVLLSFYPLLDGIVILLVVTDYSLVQTIEWIPPIKVIFFAADTSMEPAPGFMQFLEIFPP</sequence>